<feature type="domain" description="Glutamate--cysteine ligase" evidence="10">
    <location>
        <begin position="21"/>
        <end position="386"/>
    </location>
</feature>
<dbReference type="InterPro" id="IPR007370">
    <property type="entry name" value="Glu_cys_ligase"/>
</dbReference>
<keyword evidence="3 8" id="KW-0436">Ligase</keyword>
<dbReference type="STRING" id="476281.ICMP_552"/>
<dbReference type="InterPro" id="IPR014746">
    <property type="entry name" value="Gln_synth/guanido_kin_cat_dom"/>
</dbReference>
<dbReference type="GO" id="GO:0005829">
    <property type="term" value="C:cytosol"/>
    <property type="evidence" value="ECO:0007669"/>
    <property type="project" value="TreeGrafter"/>
</dbReference>
<dbReference type="GO" id="GO:0004357">
    <property type="term" value="F:glutamate-cysteine ligase activity"/>
    <property type="evidence" value="ECO:0007669"/>
    <property type="project" value="UniProtKB-UniRule"/>
</dbReference>
<evidence type="ECO:0000256" key="8">
    <source>
        <dbReference type="HAMAP-Rule" id="MF_00578"/>
    </source>
</evidence>
<dbReference type="EC" id="6.3.2.2" evidence="8"/>
<dbReference type="HOGENOM" id="CLU_020728_3_0_6"/>
<dbReference type="SUPFAM" id="SSF55931">
    <property type="entry name" value="Glutamine synthetase/guanido kinase"/>
    <property type="match status" value="1"/>
</dbReference>
<evidence type="ECO:0000256" key="6">
    <source>
        <dbReference type="ARBA" id="ARBA00022840"/>
    </source>
</evidence>
<dbReference type="UniPathway" id="UPA00142">
    <property type="reaction ID" value="UER00209"/>
</dbReference>
<dbReference type="KEGG" id="icp:ICMP_552"/>
<dbReference type="EMBL" id="AP010872">
    <property type="protein sequence ID" value="BAH83395.1"/>
    <property type="molecule type" value="Genomic_DNA"/>
</dbReference>
<organism evidence="11 12">
    <name type="scientific">Candidatus Ishikawaella capsulata Mpkobe</name>
    <dbReference type="NCBI Taxonomy" id="476281"/>
    <lineage>
        <taxon>Bacteria</taxon>
        <taxon>Pseudomonadati</taxon>
        <taxon>Pseudomonadota</taxon>
        <taxon>Gammaproteobacteria</taxon>
        <taxon>Enterobacterales</taxon>
        <taxon>Enterobacteriaceae</taxon>
        <taxon>Candidatus Ishikawella</taxon>
    </lineage>
</organism>
<name>C5WDI9_9ENTR</name>
<keyword evidence="12" id="KW-1185">Reference proteome</keyword>
<dbReference type="GO" id="GO:0005524">
    <property type="term" value="F:ATP binding"/>
    <property type="evidence" value="ECO:0007669"/>
    <property type="project" value="UniProtKB-KW"/>
</dbReference>
<comment type="pathway">
    <text evidence="1 8 9">Sulfur metabolism; glutathione biosynthesis; glutathione from L-cysteine and L-glutamate: step 1/2.</text>
</comment>
<evidence type="ECO:0000256" key="7">
    <source>
        <dbReference type="ARBA" id="ARBA00048819"/>
    </source>
</evidence>
<dbReference type="HAMAP" id="MF_00578">
    <property type="entry name" value="Glu_cys_ligase"/>
    <property type="match status" value="1"/>
</dbReference>
<gene>
    <name evidence="8 11" type="primary">gshA</name>
    <name evidence="11" type="ORF">ICMP_552</name>
</gene>
<dbReference type="GO" id="GO:0046872">
    <property type="term" value="F:metal ion binding"/>
    <property type="evidence" value="ECO:0007669"/>
    <property type="project" value="TreeGrafter"/>
</dbReference>
<evidence type="ECO:0000313" key="11">
    <source>
        <dbReference type="EMBL" id="BAH83395.1"/>
    </source>
</evidence>
<dbReference type="InterPro" id="IPR006334">
    <property type="entry name" value="Glut_cys_ligase"/>
</dbReference>
<evidence type="ECO:0000256" key="5">
    <source>
        <dbReference type="ARBA" id="ARBA00022741"/>
    </source>
</evidence>
<evidence type="ECO:0000259" key="10">
    <source>
        <dbReference type="Pfam" id="PF04262"/>
    </source>
</evidence>
<comment type="catalytic activity">
    <reaction evidence="7 8 9">
        <text>L-cysteine + L-glutamate + ATP = gamma-L-glutamyl-L-cysteine + ADP + phosphate + H(+)</text>
        <dbReference type="Rhea" id="RHEA:13285"/>
        <dbReference type="ChEBI" id="CHEBI:15378"/>
        <dbReference type="ChEBI" id="CHEBI:29985"/>
        <dbReference type="ChEBI" id="CHEBI:30616"/>
        <dbReference type="ChEBI" id="CHEBI:35235"/>
        <dbReference type="ChEBI" id="CHEBI:43474"/>
        <dbReference type="ChEBI" id="CHEBI:58173"/>
        <dbReference type="ChEBI" id="CHEBI:456216"/>
        <dbReference type="EC" id="6.3.2.2"/>
    </reaction>
</comment>
<keyword evidence="6 8" id="KW-0067">ATP-binding</keyword>
<dbReference type="Gene3D" id="3.30.590.20">
    <property type="match status" value="1"/>
</dbReference>
<sequence length="525" mass="61059">MQEEVKVIPDLSKTLVELKKYPGTLKGICRGIERETLRVKQDGSLTDTSHPTSLGSALTHQWITTDFAEALLELVTPRDDIDDINYLVRFLSDLHRYVAQELTQERMWPFSMPCIINDPNKIKLAEYGKSNIGRMKTLYRRGLKNRYGAMMQIIAGVHYNFSLPIAFWQKSLGKTNITTEDISSGYLTLIRNYYRFGWIIPYLFGASPAMHSSFLEGRKTNLCFETDGKEILWLPYATSLRLSNVGYNNKKNVLDFTYNSLEEYVDTLNNAINTPSDDYLKIGIRDKNNHLLQLNANVLQTENELYVPVRPKRFSNSANPGRDLLLQKGIEYIEIRSLDINPFSTIGINYDQIRFLDLFLIWCSLTNQSKMTKEELHSNRKNWNKISLEGRKPNLEIDLNGGKDKCTLLEIGKRIFNDLYYLAKILDTNEGDMQYQNVCNKFIKFFENPELTYSARILHRIKTEGFLTTAMMLAENHYSLLKNESLEILSQQDFLRQLKESIESQHKIEKNDCMEFERYLDSLYY</sequence>
<keyword evidence="4 8" id="KW-0317">Glutathione biosynthesis</keyword>
<comment type="similarity">
    <text evidence="2 8">Belongs to the glutamate--cysteine ligase type 1 family. Type 1 subfamily.</text>
</comment>
<dbReference type="Pfam" id="PF04262">
    <property type="entry name" value="Glu_cys_ligase"/>
    <property type="match status" value="1"/>
</dbReference>
<evidence type="ECO:0000256" key="4">
    <source>
        <dbReference type="ARBA" id="ARBA00022684"/>
    </source>
</evidence>
<dbReference type="AlphaFoldDB" id="C5WDI9"/>
<accession>C5WDI9</accession>
<dbReference type="PANTHER" id="PTHR38761:SF1">
    <property type="entry name" value="GLUTAMATE--CYSTEINE LIGASE"/>
    <property type="match status" value="1"/>
</dbReference>
<evidence type="ECO:0000256" key="3">
    <source>
        <dbReference type="ARBA" id="ARBA00022598"/>
    </source>
</evidence>
<dbReference type="GO" id="GO:0006750">
    <property type="term" value="P:glutathione biosynthetic process"/>
    <property type="evidence" value="ECO:0007669"/>
    <property type="project" value="UniProtKB-UniRule"/>
</dbReference>
<proteinExistence type="inferred from homology"/>
<keyword evidence="5 8" id="KW-0547">Nucleotide-binding</keyword>
<protein>
    <recommendedName>
        <fullName evidence="8">Glutamate--cysteine ligase</fullName>
        <ecNumber evidence="8">6.3.2.2</ecNumber>
    </recommendedName>
    <alternativeName>
        <fullName evidence="8">Gamma-ECS</fullName>
        <shortName evidence="8">GCS</shortName>
    </alternativeName>
    <alternativeName>
        <fullName evidence="8">Gamma-glutamylcysteine synthetase</fullName>
    </alternativeName>
</protein>
<reference evidence="11 12" key="1">
    <citation type="journal article" date="2011" name="Genome Biol. Evol.">
        <title>Reductive evolution of bacterial genome in insect gut environment.</title>
        <authorList>
            <person name="Nikoh N."/>
            <person name="Hosokawa T."/>
            <person name="Ohshima K."/>
            <person name="Hattori M."/>
            <person name="Fukatsu T."/>
        </authorList>
    </citation>
    <scope>NUCLEOTIDE SEQUENCE [LARGE SCALE GENOMIC DNA]</scope>
    <source>
        <strain evidence="11 12">Mpkobe</strain>
    </source>
</reference>
<evidence type="ECO:0000256" key="2">
    <source>
        <dbReference type="ARBA" id="ARBA00008772"/>
    </source>
</evidence>
<evidence type="ECO:0000256" key="1">
    <source>
        <dbReference type="ARBA" id="ARBA00005006"/>
    </source>
</evidence>
<dbReference type="Proteomes" id="UP000061704">
    <property type="component" value="Chromosome"/>
</dbReference>
<evidence type="ECO:0000313" key="12">
    <source>
        <dbReference type="Proteomes" id="UP000061704"/>
    </source>
</evidence>
<evidence type="ECO:0000256" key="9">
    <source>
        <dbReference type="RuleBase" id="RU004391"/>
    </source>
</evidence>
<dbReference type="PANTHER" id="PTHR38761">
    <property type="entry name" value="GLUTAMATE--CYSTEINE LIGASE"/>
    <property type="match status" value="1"/>
</dbReference>
<dbReference type="NCBIfam" id="TIGR01434">
    <property type="entry name" value="glu_cys_ligase"/>
    <property type="match status" value="1"/>
</dbReference>